<reference evidence="7 8" key="1">
    <citation type="submission" date="2020-11" db="EMBL/GenBank/DDBJ databases">
        <authorList>
            <person name="Peeters C."/>
        </authorList>
    </citation>
    <scope>NUCLEOTIDE SEQUENCE [LARGE SCALE GENOMIC DNA]</scope>
    <source>
        <strain evidence="7 8">LMG 7974</strain>
    </source>
</reference>
<evidence type="ECO:0000256" key="2">
    <source>
        <dbReference type="ARBA" id="ARBA00022729"/>
    </source>
</evidence>
<keyword evidence="2 6" id="KW-0732">Signal</keyword>
<organism evidence="7 8">
    <name type="scientific">Campylobacter majalis</name>
    <dbReference type="NCBI Taxonomy" id="2790656"/>
    <lineage>
        <taxon>Bacteria</taxon>
        <taxon>Pseudomonadati</taxon>
        <taxon>Campylobacterota</taxon>
        <taxon>Epsilonproteobacteria</taxon>
        <taxon>Campylobacterales</taxon>
        <taxon>Campylobacteraceae</taxon>
        <taxon>Campylobacter</taxon>
    </lineage>
</organism>
<keyword evidence="8" id="KW-1185">Reference proteome</keyword>
<evidence type="ECO:0000313" key="8">
    <source>
        <dbReference type="Proteomes" id="UP000789803"/>
    </source>
</evidence>
<gene>
    <name evidence="7" type="ORF">LMG7974_00382</name>
</gene>
<evidence type="ECO:0000256" key="4">
    <source>
        <dbReference type="ARBA" id="ARBA00023139"/>
    </source>
</evidence>
<keyword evidence="4" id="KW-0564">Palmitate</keyword>
<dbReference type="RefSeq" id="WP_229932205.1">
    <property type="nucleotide sequence ID" value="NZ_CAJHOF010000003.1"/>
</dbReference>
<feature type="signal peptide" evidence="6">
    <location>
        <begin position="1"/>
        <end position="19"/>
    </location>
</feature>
<comment type="caution">
    <text evidence="7">The sequence shown here is derived from an EMBL/GenBank/DDBJ whole genome shotgun (WGS) entry which is preliminary data.</text>
</comment>
<protein>
    <recommendedName>
        <fullName evidence="9">TraT complement resistance protein</fullName>
    </recommendedName>
</protein>
<feature type="chain" id="PRO_5046532521" description="TraT complement resistance protein" evidence="6">
    <location>
        <begin position="20"/>
        <end position="188"/>
    </location>
</feature>
<dbReference type="Proteomes" id="UP000789803">
    <property type="component" value="Unassembled WGS sequence"/>
</dbReference>
<comment type="subcellular location">
    <subcellularLocation>
        <location evidence="1">Cell outer membrane</location>
        <topology evidence="1">Lipid-anchor</topology>
    </subcellularLocation>
</comment>
<proteinExistence type="predicted"/>
<keyword evidence="5" id="KW-0449">Lipoprotein</keyword>
<keyword evidence="3" id="KW-0472">Membrane</keyword>
<evidence type="ECO:0000256" key="5">
    <source>
        <dbReference type="ARBA" id="ARBA00023288"/>
    </source>
</evidence>
<dbReference type="EMBL" id="CAJHOF010000003">
    <property type="protein sequence ID" value="CAD7287503.1"/>
    <property type="molecule type" value="Genomic_DNA"/>
</dbReference>
<sequence length="188" mass="21368">MKSVFLTLLALLLAGCASSGVQIKTSVANPIFIQTQQDATIYVDFKNTATNENVTNDILLEFTKQGYKIATDAKHADYIVLGDIISFARDVRKKRDVAFINMGFGRGYYPRYFSQIGFGYMLDADDFYTNSYAYTLTATLSISQRQKDEQKTSITITQQGNTYSTSTIWPLFKERLVKQIVSFFYRVK</sequence>
<dbReference type="InterPro" id="IPR008874">
    <property type="entry name" value="TraT_complement-R"/>
</dbReference>
<name>A0ABM8Q406_9BACT</name>
<evidence type="ECO:0000256" key="6">
    <source>
        <dbReference type="SAM" id="SignalP"/>
    </source>
</evidence>
<dbReference type="Pfam" id="PF05818">
    <property type="entry name" value="TraT"/>
    <property type="match status" value="1"/>
</dbReference>
<evidence type="ECO:0000313" key="7">
    <source>
        <dbReference type="EMBL" id="CAD7287503.1"/>
    </source>
</evidence>
<accession>A0ABM8Q406</accession>
<dbReference type="PROSITE" id="PS51257">
    <property type="entry name" value="PROKAR_LIPOPROTEIN"/>
    <property type="match status" value="1"/>
</dbReference>
<evidence type="ECO:0000256" key="1">
    <source>
        <dbReference type="ARBA" id="ARBA00004459"/>
    </source>
</evidence>
<evidence type="ECO:0008006" key="9">
    <source>
        <dbReference type="Google" id="ProtNLM"/>
    </source>
</evidence>
<evidence type="ECO:0000256" key="3">
    <source>
        <dbReference type="ARBA" id="ARBA00023136"/>
    </source>
</evidence>